<comment type="subcellular location">
    <subcellularLocation>
        <location evidence="1">Membrane</location>
        <topology evidence="1">Multi-pass membrane protein</topology>
    </subcellularLocation>
</comment>
<feature type="transmembrane region" description="Helical" evidence="6">
    <location>
        <begin position="7"/>
        <end position="35"/>
    </location>
</feature>
<comment type="caution">
    <text evidence="8">The sequence shown here is derived from an EMBL/GenBank/DDBJ whole genome shotgun (WGS) entry which is preliminary data.</text>
</comment>
<protein>
    <recommendedName>
        <fullName evidence="7">Amino acid transporter transmembrane domain-containing protein</fullName>
    </recommendedName>
</protein>
<evidence type="ECO:0000259" key="7">
    <source>
        <dbReference type="Pfam" id="PF01490"/>
    </source>
</evidence>
<feature type="domain" description="Amino acid transporter transmembrane" evidence="7">
    <location>
        <begin position="1"/>
        <end position="159"/>
    </location>
</feature>
<keyword evidence="9" id="KW-1185">Reference proteome</keyword>
<dbReference type="PANTHER" id="PTHR22950">
    <property type="entry name" value="AMINO ACID TRANSPORTER"/>
    <property type="match status" value="1"/>
</dbReference>
<organism evidence="8 9">
    <name type="scientific">Trichostrongylus colubriformis</name>
    <name type="common">Black scour worm</name>
    <dbReference type="NCBI Taxonomy" id="6319"/>
    <lineage>
        <taxon>Eukaryota</taxon>
        <taxon>Metazoa</taxon>
        <taxon>Ecdysozoa</taxon>
        <taxon>Nematoda</taxon>
        <taxon>Chromadorea</taxon>
        <taxon>Rhabditida</taxon>
        <taxon>Rhabditina</taxon>
        <taxon>Rhabditomorpha</taxon>
        <taxon>Strongyloidea</taxon>
        <taxon>Trichostrongylidae</taxon>
        <taxon>Trichostrongylus</taxon>
    </lineage>
</organism>
<evidence type="ECO:0000313" key="8">
    <source>
        <dbReference type="EMBL" id="KAK5965370.1"/>
    </source>
</evidence>
<reference evidence="8 9" key="1">
    <citation type="submission" date="2019-10" db="EMBL/GenBank/DDBJ databases">
        <title>Assembly and Annotation for the nematode Trichostrongylus colubriformis.</title>
        <authorList>
            <person name="Martin J."/>
        </authorList>
    </citation>
    <scope>NUCLEOTIDE SEQUENCE [LARGE SCALE GENOMIC DNA]</scope>
    <source>
        <strain evidence="8">G859</strain>
        <tissue evidence="8">Whole worm</tissue>
    </source>
</reference>
<keyword evidence="4 6" id="KW-0472">Membrane</keyword>
<dbReference type="InterPro" id="IPR013057">
    <property type="entry name" value="AA_transpt_TM"/>
</dbReference>
<dbReference type="PANTHER" id="PTHR22950:SF217">
    <property type="entry name" value="AMINO ACID TRANSPORTER TRANSMEMBRANE DOMAIN-CONTAINING PROTEIN"/>
    <property type="match status" value="1"/>
</dbReference>
<feature type="compositionally biased region" description="Basic and acidic residues" evidence="5">
    <location>
        <begin position="274"/>
        <end position="290"/>
    </location>
</feature>
<feature type="transmembrane region" description="Helical" evidence="6">
    <location>
        <begin position="182"/>
        <end position="210"/>
    </location>
</feature>
<feature type="transmembrane region" description="Helical" evidence="6">
    <location>
        <begin position="124"/>
        <end position="144"/>
    </location>
</feature>
<feature type="region of interest" description="Disordered" evidence="5">
    <location>
        <begin position="249"/>
        <end position="307"/>
    </location>
</feature>
<keyword evidence="3 6" id="KW-1133">Transmembrane helix</keyword>
<dbReference type="AlphaFoldDB" id="A0AAN8ERE0"/>
<dbReference type="GO" id="GO:0015179">
    <property type="term" value="F:L-amino acid transmembrane transporter activity"/>
    <property type="evidence" value="ECO:0007669"/>
    <property type="project" value="TreeGrafter"/>
</dbReference>
<feature type="transmembrane region" description="Helical" evidence="6">
    <location>
        <begin position="55"/>
        <end position="77"/>
    </location>
</feature>
<feature type="compositionally biased region" description="Polar residues" evidence="5">
    <location>
        <begin position="293"/>
        <end position="307"/>
    </location>
</feature>
<feature type="transmembrane region" description="Helical" evidence="6">
    <location>
        <begin position="98"/>
        <end position="118"/>
    </location>
</feature>
<sequence>MHNPRRMIGFFGVISTAVAFVGVLYSAMAILGYITYGSAIEGSITLNLTNSPIDFSVKVMLLLMTYCGYLIQHYPIFQMIWPTMERRLVGSHPCVSHTANYTFRYVTVIMSFFFAYTIPNLEEIIPVIGVTTGMLLAFVFPALLESVTFWGKWRKRVSTTAHNSHFTRFILEHTRAFTRKGLVSMIGAVDAWINLVKALVGVGVFALPVAFKKSGLWVGCILTVLLGFANAHCMIKMVKCSQYLSRMKDHPGSQSTNKASQSKSQSHSSSNFQDEAKQDYDKTGSAHSEEAEPQQNPQSKGSDQNIG</sequence>
<proteinExistence type="predicted"/>
<dbReference type="Pfam" id="PF01490">
    <property type="entry name" value="Aa_trans"/>
    <property type="match status" value="2"/>
</dbReference>
<dbReference type="EMBL" id="WIXE01024696">
    <property type="protein sequence ID" value="KAK5965370.1"/>
    <property type="molecule type" value="Genomic_DNA"/>
</dbReference>
<name>A0AAN8ERE0_TRICO</name>
<feature type="transmembrane region" description="Helical" evidence="6">
    <location>
        <begin position="216"/>
        <end position="238"/>
    </location>
</feature>
<accession>A0AAN8ERE0</accession>
<keyword evidence="2 6" id="KW-0812">Transmembrane</keyword>
<feature type="compositionally biased region" description="Low complexity" evidence="5">
    <location>
        <begin position="260"/>
        <end position="270"/>
    </location>
</feature>
<evidence type="ECO:0000256" key="4">
    <source>
        <dbReference type="ARBA" id="ARBA00023136"/>
    </source>
</evidence>
<dbReference type="GO" id="GO:0005774">
    <property type="term" value="C:vacuolar membrane"/>
    <property type="evidence" value="ECO:0007669"/>
    <property type="project" value="TreeGrafter"/>
</dbReference>
<evidence type="ECO:0000313" key="9">
    <source>
        <dbReference type="Proteomes" id="UP001331761"/>
    </source>
</evidence>
<evidence type="ECO:0000256" key="5">
    <source>
        <dbReference type="SAM" id="MobiDB-lite"/>
    </source>
</evidence>
<evidence type="ECO:0000256" key="3">
    <source>
        <dbReference type="ARBA" id="ARBA00022989"/>
    </source>
</evidence>
<evidence type="ECO:0000256" key="6">
    <source>
        <dbReference type="SAM" id="Phobius"/>
    </source>
</evidence>
<dbReference type="Proteomes" id="UP001331761">
    <property type="component" value="Unassembled WGS sequence"/>
</dbReference>
<feature type="domain" description="Amino acid transporter transmembrane" evidence="7">
    <location>
        <begin position="186"/>
        <end position="249"/>
    </location>
</feature>
<evidence type="ECO:0000256" key="2">
    <source>
        <dbReference type="ARBA" id="ARBA00022692"/>
    </source>
</evidence>
<evidence type="ECO:0000256" key="1">
    <source>
        <dbReference type="ARBA" id="ARBA00004141"/>
    </source>
</evidence>
<gene>
    <name evidence="8" type="ORF">GCK32_011458</name>
</gene>